<dbReference type="RefSeq" id="WP_311191381.1">
    <property type="nucleotide sequence ID" value="NZ_CP115541.1"/>
</dbReference>
<name>A0ABY9YMT5_9GAMM</name>
<evidence type="ECO:0000313" key="3">
    <source>
        <dbReference type="EMBL" id="WNH52176.1"/>
    </source>
</evidence>
<evidence type="ECO:0000313" key="4">
    <source>
        <dbReference type="Proteomes" id="UP001302072"/>
    </source>
</evidence>
<dbReference type="SUPFAM" id="SSF53448">
    <property type="entry name" value="Nucleotide-diphospho-sugar transferases"/>
    <property type="match status" value="1"/>
</dbReference>
<feature type="domain" description="MobA-like NTP transferase" evidence="2">
    <location>
        <begin position="11"/>
        <end position="168"/>
    </location>
</feature>
<keyword evidence="4" id="KW-1185">Reference proteome</keyword>
<dbReference type="PANTHER" id="PTHR43777:SF1">
    <property type="entry name" value="MOLYBDENUM COFACTOR CYTIDYLYLTRANSFERASE"/>
    <property type="match status" value="1"/>
</dbReference>
<reference evidence="3 4" key="1">
    <citation type="submission" date="2022-12" db="EMBL/GenBank/DDBJ databases">
        <title>Two new species, Stenotrophomonas aracearum and Stenotrophomonas oahuensis, isolated from Anthurium (Araceae family) in Hawaii.</title>
        <authorList>
            <person name="Chunag S.C."/>
            <person name="Dobhal S."/>
            <person name="Alvarez A."/>
            <person name="Arif M."/>
        </authorList>
    </citation>
    <scope>NUCLEOTIDE SEQUENCE [LARGE SCALE GENOMIC DNA]</scope>
    <source>
        <strain evidence="3 4">A5586</strain>
    </source>
</reference>
<dbReference type="EMBL" id="CP115541">
    <property type="protein sequence ID" value="WNH52176.1"/>
    <property type="molecule type" value="Genomic_DNA"/>
</dbReference>
<gene>
    <name evidence="3" type="ORF">PDM29_17830</name>
</gene>
<organism evidence="3 4">
    <name type="scientific">Stenotrophomonas oahuensis</name>
    <dbReference type="NCBI Taxonomy" id="3003271"/>
    <lineage>
        <taxon>Bacteria</taxon>
        <taxon>Pseudomonadati</taxon>
        <taxon>Pseudomonadota</taxon>
        <taxon>Gammaproteobacteria</taxon>
        <taxon>Lysobacterales</taxon>
        <taxon>Lysobacteraceae</taxon>
        <taxon>Stenotrophomonas</taxon>
    </lineage>
</organism>
<dbReference type="Proteomes" id="UP001302072">
    <property type="component" value="Chromosome"/>
</dbReference>
<dbReference type="PANTHER" id="PTHR43777">
    <property type="entry name" value="MOLYBDENUM COFACTOR CYTIDYLYLTRANSFERASE"/>
    <property type="match status" value="1"/>
</dbReference>
<proteinExistence type="predicted"/>
<dbReference type="InterPro" id="IPR025877">
    <property type="entry name" value="MobA-like_NTP_Trfase"/>
</dbReference>
<dbReference type="InterPro" id="IPR029044">
    <property type="entry name" value="Nucleotide-diphossugar_trans"/>
</dbReference>
<accession>A0ABY9YMT5</accession>
<dbReference type="Pfam" id="PF12804">
    <property type="entry name" value="NTP_transf_3"/>
    <property type="match status" value="1"/>
</dbReference>
<dbReference type="CDD" id="cd04182">
    <property type="entry name" value="GT_2_like_f"/>
    <property type="match status" value="1"/>
</dbReference>
<sequence length="204" mass="21170">MNDSRPHAHAAVLLAAGVSERLGQPKQLLRRAGETLLHRMARLAASTTPATLVIALPAHAHAMAGILRDLPGLKIVHPQPGKGMGASLQAAAASVKAFQRVLVLGCDQPALESPHLHALLDGATNSESGCAATVLSGTVGVPAVLPGSWFEELDPGSGNAGFRERLRTLPRQHLALIHAPGLALDIDTLEDLVTARSLGLIDPP</sequence>
<protein>
    <submittedName>
        <fullName evidence="3">Nucleotidyltransferase family protein</fullName>
    </submittedName>
</protein>
<evidence type="ECO:0000256" key="1">
    <source>
        <dbReference type="ARBA" id="ARBA00022842"/>
    </source>
</evidence>
<keyword evidence="1" id="KW-0460">Magnesium</keyword>
<dbReference type="Gene3D" id="3.90.550.10">
    <property type="entry name" value="Spore Coat Polysaccharide Biosynthesis Protein SpsA, Chain A"/>
    <property type="match status" value="1"/>
</dbReference>
<evidence type="ECO:0000259" key="2">
    <source>
        <dbReference type="Pfam" id="PF12804"/>
    </source>
</evidence>